<reference evidence="2" key="1">
    <citation type="submission" date="2017-05" db="UniProtKB">
        <authorList>
            <consortium name="EnsemblMetazoa"/>
        </authorList>
    </citation>
    <scope>IDENTIFICATION</scope>
</reference>
<accession>A0A1X7VD95</accession>
<feature type="region of interest" description="Disordered" evidence="1">
    <location>
        <begin position="1"/>
        <end position="20"/>
    </location>
</feature>
<dbReference type="EnsemblMetazoa" id="Aqu2.1.37963_001">
    <property type="protein sequence ID" value="Aqu2.1.37963_001"/>
    <property type="gene ID" value="Aqu2.1.37963"/>
</dbReference>
<sequence length="47" mass="5159">MVPVNPESFSKPLQVDTNDPGTSIKGYLSLLLCKLCTSTYIMLSHIC</sequence>
<evidence type="ECO:0000313" key="2">
    <source>
        <dbReference type="EnsemblMetazoa" id="Aqu2.1.37963_001"/>
    </source>
</evidence>
<dbReference type="AlphaFoldDB" id="A0A1X7VD95"/>
<name>A0A1X7VD95_AMPQE</name>
<evidence type="ECO:0000256" key="1">
    <source>
        <dbReference type="SAM" id="MobiDB-lite"/>
    </source>
</evidence>
<protein>
    <submittedName>
        <fullName evidence="2">Uncharacterized protein</fullName>
    </submittedName>
</protein>
<organism evidence="2">
    <name type="scientific">Amphimedon queenslandica</name>
    <name type="common">Sponge</name>
    <dbReference type="NCBI Taxonomy" id="400682"/>
    <lineage>
        <taxon>Eukaryota</taxon>
        <taxon>Metazoa</taxon>
        <taxon>Porifera</taxon>
        <taxon>Demospongiae</taxon>
        <taxon>Heteroscleromorpha</taxon>
        <taxon>Haplosclerida</taxon>
        <taxon>Niphatidae</taxon>
        <taxon>Amphimedon</taxon>
    </lineage>
</organism>
<proteinExistence type="predicted"/>
<dbReference type="InParanoid" id="A0A1X7VD95"/>